<dbReference type="RefSeq" id="XP_052946676.1">
    <property type="nucleotide sequence ID" value="XM_053093517.1"/>
</dbReference>
<dbReference type="GeneID" id="77732722"/>
<accession>A0AA38LWP0</accession>
<comment type="caution">
    <text evidence="2">The sequence shown here is derived from an EMBL/GenBank/DDBJ whole genome shotgun (WGS) entry which is preliminary data.</text>
</comment>
<protein>
    <submittedName>
        <fullName evidence="2">DUF1754-domain-containing protein</fullName>
    </submittedName>
</protein>
<evidence type="ECO:0000313" key="3">
    <source>
        <dbReference type="Proteomes" id="UP001164286"/>
    </source>
</evidence>
<feature type="compositionally biased region" description="Basic and acidic residues" evidence="1">
    <location>
        <begin position="45"/>
        <end position="54"/>
    </location>
</feature>
<dbReference type="InterPro" id="IPR013865">
    <property type="entry name" value="FAM32A"/>
</dbReference>
<evidence type="ECO:0000256" key="1">
    <source>
        <dbReference type="SAM" id="MobiDB-lite"/>
    </source>
</evidence>
<reference evidence="2" key="1">
    <citation type="journal article" date="2022" name="G3 (Bethesda)">
        <title>High quality genome of the basidiomycete yeast Dioszegia hungarica PDD-24b-2 isolated from cloud water.</title>
        <authorList>
            <person name="Jarrige D."/>
            <person name="Haridas S."/>
            <person name="Bleykasten-Grosshans C."/>
            <person name="Joly M."/>
            <person name="Nadalig T."/>
            <person name="Sancelme M."/>
            <person name="Vuilleumier S."/>
            <person name="Grigoriev I.V."/>
            <person name="Amato P."/>
            <person name="Bringel F."/>
        </authorList>
    </citation>
    <scope>NUCLEOTIDE SEQUENCE</scope>
    <source>
        <strain evidence="2">PDD-24b-2</strain>
    </source>
</reference>
<feature type="compositionally biased region" description="Basic and acidic residues" evidence="1">
    <location>
        <begin position="90"/>
        <end position="100"/>
    </location>
</feature>
<evidence type="ECO:0000313" key="2">
    <source>
        <dbReference type="EMBL" id="KAI9636899.1"/>
    </source>
</evidence>
<proteinExistence type="predicted"/>
<name>A0AA38LWP0_9TREE</name>
<feature type="region of interest" description="Disordered" evidence="1">
    <location>
        <begin position="1"/>
        <end position="120"/>
    </location>
</feature>
<organism evidence="2 3">
    <name type="scientific">Dioszegia hungarica</name>
    <dbReference type="NCBI Taxonomy" id="4972"/>
    <lineage>
        <taxon>Eukaryota</taxon>
        <taxon>Fungi</taxon>
        <taxon>Dikarya</taxon>
        <taxon>Basidiomycota</taxon>
        <taxon>Agaricomycotina</taxon>
        <taxon>Tremellomycetes</taxon>
        <taxon>Tremellales</taxon>
        <taxon>Bulleribasidiaceae</taxon>
        <taxon>Dioszegia</taxon>
    </lineage>
</organism>
<dbReference type="PANTHER" id="PTHR13282:SF6">
    <property type="entry name" value="PROTEIN FAM32A"/>
    <property type="match status" value="1"/>
</dbReference>
<dbReference type="Proteomes" id="UP001164286">
    <property type="component" value="Unassembled WGS sequence"/>
</dbReference>
<dbReference type="EMBL" id="JAKWFO010000005">
    <property type="protein sequence ID" value="KAI9636899.1"/>
    <property type="molecule type" value="Genomic_DNA"/>
</dbReference>
<dbReference type="Pfam" id="PF08555">
    <property type="entry name" value="FAM32A"/>
    <property type="match status" value="1"/>
</dbReference>
<keyword evidence="3" id="KW-1185">Reference proteome</keyword>
<gene>
    <name evidence="2" type="ORF">MKK02DRAFT_45608</name>
</gene>
<sequence>MSDYAVIPGGSLKFKGGDLKKKKKKSSSHTTSEKKPESASIAESSKAREKKRDDEETDTERRKRAKVDSDDEGDKEEAMKPKSSGGRQMTDAERKFEEIQRKRRHERVAKTANMSHKDRVTEFNSKLDKLTEHNDIPKISWTG</sequence>
<dbReference type="GO" id="GO:0005730">
    <property type="term" value="C:nucleolus"/>
    <property type="evidence" value="ECO:0007669"/>
    <property type="project" value="TreeGrafter"/>
</dbReference>
<dbReference type="PANTHER" id="PTHR13282">
    <property type="entry name" value="PROTEIN FAM32A"/>
    <property type="match status" value="1"/>
</dbReference>
<dbReference type="AlphaFoldDB" id="A0AA38LWP0"/>